<dbReference type="Pfam" id="PF13041">
    <property type="entry name" value="PPR_2"/>
    <property type="match status" value="3"/>
</dbReference>
<protein>
    <recommendedName>
        <fullName evidence="5">Pentacotripeptide-repeat region of PRORP domain-containing protein</fullName>
    </recommendedName>
</protein>
<dbReference type="AlphaFoldDB" id="A0A2G5E875"/>
<dbReference type="EMBL" id="KZ305028">
    <property type="protein sequence ID" value="PIA51757.1"/>
    <property type="molecule type" value="Genomic_DNA"/>
</dbReference>
<dbReference type="Gene3D" id="1.25.40.10">
    <property type="entry name" value="Tetratricopeptide repeat domain"/>
    <property type="match status" value="4"/>
</dbReference>
<dbReference type="GO" id="GO:0003723">
    <property type="term" value="F:RNA binding"/>
    <property type="evidence" value="ECO:0007669"/>
    <property type="project" value="InterPro"/>
</dbReference>
<dbReference type="GO" id="GO:0009451">
    <property type="term" value="P:RNA modification"/>
    <property type="evidence" value="ECO:0007669"/>
    <property type="project" value="InterPro"/>
</dbReference>
<dbReference type="InterPro" id="IPR011990">
    <property type="entry name" value="TPR-like_helical_dom_sf"/>
</dbReference>
<evidence type="ECO:0000256" key="2">
    <source>
        <dbReference type="PROSITE-ProRule" id="PRU00708"/>
    </source>
</evidence>
<reference evidence="3 4" key="1">
    <citation type="submission" date="2017-09" db="EMBL/GenBank/DDBJ databases">
        <title>WGS assembly of Aquilegia coerulea Goldsmith.</title>
        <authorList>
            <person name="Hodges S."/>
            <person name="Kramer E."/>
            <person name="Nordborg M."/>
            <person name="Tomkins J."/>
            <person name="Borevitz J."/>
            <person name="Derieg N."/>
            <person name="Yan J."/>
            <person name="Mihaltcheva S."/>
            <person name="Hayes R.D."/>
            <person name="Rokhsar D."/>
        </authorList>
    </citation>
    <scope>NUCLEOTIDE SEQUENCE [LARGE SCALE GENOMIC DNA]</scope>
    <source>
        <strain evidence="4">cv. Goldsmith</strain>
    </source>
</reference>
<dbReference type="Proteomes" id="UP000230069">
    <property type="component" value="Unassembled WGS sequence"/>
</dbReference>
<dbReference type="FunCoup" id="A0A2G5E875">
    <property type="interactions" value="4"/>
</dbReference>
<dbReference type="InterPro" id="IPR046960">
    <property type="entry name" value="PPR_At4g14850-like_plant"/>
</dbReference>
<evidence type="ECO:0000313" key="4">
    <source>
        <dbReference type="Proteomes" id="UP000230069"/>
    </source>
</evidence>
<dbReference type="PROSITE" id="PS51375">
    <property type="entry name" value="PPR"/>
    <property type="match status" value="3"/>
</dbReference>
<keyword evidence="1" id="KW-0677">Repeat</keyword>
<organism evidence="3 4">
    <name type="scientific">Aquilegia coerulea</name>
    <name type="common">Rocky mountain columbine</name>
    <dbReference type="NCBI Taxonomy" id="218851"/>
    <lineage>
        <taxon>Eukaryota</taxon>
        <taxon>Viridiplantae</taxon>
        <taxon>Streptophyta</taxon>
        <taxon>Embryophyta</taxon>
        <taxon>Tracheophyta</taxon>
        <taxon>Spermatophyta</taxon>
        <taxon>Magnoliopsida</taxon>
        <taxon>Ranunculales</taxon>
        <taxon>Ranunculaceae</taxon>
        <taxon>Thalictroideae</taxon>
        <taxon>Aquilegia</taxon>
    </lineage>
</organism>
<keyword evidence="4" id="KW-1185">Reference proteome</keyword>
<dbReference type="OrthoDB" id="185373at2759"/>
<evidence type="ECO:0000256" key="1">
    <source>
        <dbReference type="ARBA" id="ARBA00022737"/>
    </source>
</evidence>
<dbReference type="InParanoid" id="A0A2G5E875"/>
<feature type="repeat" description="PPR" evidence="2">
    <location>
        <begin position="316"/>
        <end position="350"/>
    </location>
</feature>
<dbReference type="NCBIfam" id="TIGR00756">
    <property type="entry name" value="PPR"/>
    <property type="match status" value="3"/>
</dbReference>
<feature type="repeat" description="PPR" evidence="2">
    <location>
        <begin position="69"/>
        <end position="103"/>
    </location>
</feature>
<sequence>MFNRCLSSLLYQLSQSHQTLLATKQLHALIITTYLTYDPFYATRIIRFYALNHDLHSARKVFDETSNRSVYLWNSMIRAYAQDHLFENAFSLFEQMRSSEVKPDNYTFACISRACMEKFDGFGLRVTHGGVVVMGLGLDFVTSSALVTAYSKLGFLEEACKVFNGVVEPDLVMWNSMISGFGNAGFWEKGLEFFCRMRKMGRNPDGYTVVGLVLGFVDGCLLRIGEGIHGFCLKCGFDYSPHVRSSLVSMYSRCHCLHSAYRVFSSLSRPDLIHAYILRCGFESDVMVASALVDMYFKCGFSDLGVQVFKTMTRKSVIVYNSVILGFGSHGLLSQALKLFGEMLEKGFKPDHSTFSALLCACSHAGSVQDGREHFHRMEVEFGIAARVEHYVHMVKLLGMAGELEEAYDLIKTMSVPVNSGVLGALLSCCVIHGNSELGETIAHQLSVIEPEKTAYKVMLSNIYASNGKWDDVKTLRDNMIGEGLQKKPGISWI</sequence>
<dbReference type="STRING" id="218851.A0A2G5E875"/>
<accession>A0A2G5E875</accession>
<dbReference type="Pfam" id="PF20431">
    <property type="entry name" value="E_motif"/>
    <property type="match status" value="1"/>
</dbReference>
<gene>
    <name evidence="3" type="ORF">AQUCO_01100554v1</name>
</gene>
<dbReference type="PANTHER" id="PTHR47926">
    <property type="entry name" value="PENTATRICOPEPTIDE REPEAT-CONTAINING PROTEIN"/>
    <property type="match status" value="1"/>
</dbReference>
<dbReference type="Pfam" id="PF01535">
    <property type="entry name" value="PPR"/>
    <property type="match status" value="2"/>
</dbReference>
<evidence type="ECO:0008006" key="5">
    <source>
        <dbReference type="Google" id="ProtNLM"/>
    </source>
</evidence>
<evidence type="ECO:0000313" key="3">
    <source>
        <dbReference type="EMBL" id="PIA51757.1"/>
    </source>
</evidence>
<feature type="repeat" description="PPR" evidence="2">
    <location>
        <begin position="170"/>
        <end position="204"/>
    </location>
</feature>
<dbReference type="PANTHER" id="PTHR47926:SF347">
    <property type="entry name" value="PENTATRICOPEPTIDE REPEAT-CONTAINING PROTEIN"/>
    <property type="match status" value="1"/>
</dbReference>
<dbReference type="InterPro" id="IPR002885">
    <property type="entry name" value="PPR_rpt"/>
</dbReference>
<dbReference type="FunFam" id="1.25.40.10:FF:000090">
    <property type="entry name" value="Pentatricopeptide repeat-containing protein, chloroplastic"/>
    <property type="match status" value="1"/>
</dbReference>
<proteinExistence type="predicted"/>
<name>A0A2G5E875_AQUCA</name>
<dbReference type="InterPro" id="IPR046848">
    <property type="entry name" value="E_motif"/>
</dbReference>